<dbReference type="PRINTS" id="PR00344">
    <property type="entry name" value="BCTRLSENSOR"/>
</dbReference>
<evidence type="ECO:0000256" key="2">
    <source>
        <dbReference type="ARBA" id="ARBA00012438"/>
    </source>
</evidence>
<keyword evidence="3" id="KW-0175">Coiled coil</keyword>
<accession>A0ABQ6H6G9</accession>
<keyword evidence="4" id="KW-1133">Transmembrane helix</keyword>
<dbReference type="EC" id="2.7.13.3" evidence="2"/>
<feature type="coiled-coil region" evidence="3">
    <location>
        <begin position="226"/>
        <end position="341"/>
    </location>
</feature>
<evidence type="ECO:0000256" key="4">
    <source>
        <dbReference type="SAM" id="Phobius"/>
    </source>
</evidence>
<gene>
    <name evidence="6" type="ORF">theurythT_18640</name>
</gene>
<dbReference type="InterPro" id="IPR036890">
    <property type="entry name" value="HATPase_C_sf"/>
</dbReference>
<organism evidence="6 7">
    <name type="scientific">Thalassotalea eurytherma</name>
    <dbReference type="NCBI Taxonomy" id="1144278"/>
    <lineage>
        <taxon>Bacteria</taxon>
        <taxon>Pseudomonadati</taxon>
        <taxon>Pseudomonadota</taxon>
        <taxon>Gammaproteobacteria</taxon>
        <taxon>Alteromonadales</taxon>
        <taxon>Colwelliaceae</taxon>
        <taxon>Thalassotalea</taxon>
    </lineage>
</organism>
<dbReference type="SUPFAM" id="SSF55874">
    <property type="entry name" value="ATPase domain of HSP90 chaperone/DNA topoisomerase II/histidine kinase"/>
    <property type="match status" value="1"/>
</dbReference>
<dbReference type="Pfam" id="PF02518">
    <property type="entry name" value="HATPase_c"/>
    <property type="match status" value="1"/>
</dbReference>
<protein>
    <recommendedName>
        <fullName evidence="2">histidine kinase</fullName>
        <ecNumber evidence="2">2.7.13.3</ecNumber>
    </recommendedName>
</protein>
<evidence type="ECO:0000256" key="1">
    <source>
        <dbReference type="ARBA" id="ARBA00000085"/>
    </source>
</evidence>
<dbReference type="InterPro" id="IPR003594">
    <property type="entry name" value="HATPase_dom"/>
</dbReference>
<comment type="caution">
    <text evidence="6">The sequence shown here is derived from an EMBL/GenBank/DDBJ whole genome shotgun (WGS) entry which is preliminary data.</text>
</comment>
<dbReference type="SUPFAM" id="SSF47384">
    <property type="entry name" value="Homodimeric domain of signal transducing histidine kinase"/>
    <property type="match status" value="1"/>
</dbReference>
<dbReference type="EMBL" id="BSSU01000009">
    <property type="protein sequence ID" value="GLX82412.1"/>
    <property type="molecule type" value="Genomic_DNA"/>
</dbReference>
<dbReference type="PANTHER" id="PTHR43065:SF47">
    <property type="match status" value="1"/>
</dbReference>
<dbReference type="Proteomes" id="UP001157133">
    <property type="component" value="Unassembled WGS sequence"/>
</dbReference>
<feature type="domain" description="Histidine kinase" evidence="5">
    <location>
        <begin position="350"/>
        <end position="581"/>
    </location>
</feature>
<dbReference type="RefSeq" id="WP_284207782.1">
    <property type="nucleotide sequence ID" value="NZ_BSSU01000009.1"/>
</dbReference>
<keyword evidence="7" id="KW-1185">Reference proteome</keyword>
<comment type="catalytic activity">
    <reaction evidence="1">
        <text>ATP + protein L-histidine = ADP + protein N-phospho-L-histidine.</text>
        <dbReference type="EC" id="2.7.13.3"/>
    </reaction>
</comment>
<sequence length="581" mass="65889">MVTTSISRKLLSRVLSVYFVLTFIVTGVQILAEYYNAKSNINSELLTLERTFSSSLTRAVWELNTEQVTDIAKGLVAIPMIHSILVTNENGETIVEFGDIDNNVSFKTEAVQTEHKTYVNLESFSQGTFGHTFDLIFEFSGRFTQVGSVTLLSSNQVIFNRIEVGIYFLIGNAMLKTAALILLFSLAFNSLLTTPLTEITEQMRRFDIDDPYSSRINSKIIENNELKVLQNAYNSLIDQLVIYKEELADAQQQILQTNQKLDEHNLMLEQEVAKKASSLSSNMLKMELQQRGMIEQQKKLEEENERRKRTEQRLLKTNKELTQSIDELNKAQERLLDAEKMASLGNLAAEVSHEVNTPVGISITSASYLADIMEEVNNKVQKDELSNQDVIEYCKNAQQSVDLLTKNLKRASELVASFKQVAVDQTSNKVREVNMKQYIEDVVHSLAPRLKNTHHKINVNCPKHLHVRTHAGAISQIFTNLIMNSVIHGFENKDEGVIDIDISMENERIKIDFNDNGRGLSSEELHKLFDQFYTTRENQGGSGLGTHIVQNLVVDNLNGRISAHSEPDKGLHYHIEFNNMR</sequence>
<dbReference type="Gene3D" id="1.10.287.130">
    <property type="match status" value="1"/>
</dbReference>
<evidence type="ECO:0000256" key="3">
    <source>
        <dbReference type="SAM" id="Coils"/>
    </source>
</evidence>
<dbReference type="SMART" id="SM00387">
    <property type="entry name" value="HATPase_c"/>
    <property type="match status" value="1"/>
</dbReference>
<dbReference type="Gene3D" id="3.30.565.10">
    <property type="entry name" value="Histidine kinase-like ATPase, C-terminal domain"/>
    <property type="match status" value="1"/>
</dbReference>
<reference evidence="6 7" key="1">
    <citation type="submission" date="2023-03" db="EMBL/GenBank/DDBJ databases">
        <title>Draft genome sequence of Thalassotalea eurytherma JCM 18482T.</title>
        <authorList>
            <person name="Sawabe T."/>
        </authorList>
    </citation>
    <scope>NUCLEOTIDE SEQUENCE [LARGE SCALE GENOMIC DNA]</scope>
    <source>
        <strain evidence="6 7">JCM 18482</strain>
    </source>
</reference>
<evidence type="ECO:0000313" key="7">
    <source>
        <dbReference type="Proteomes" id="UP001157133"/>
    </source>
</evidence>
<dbReference type="PROSITE" id="PS50109">
    <property type="entry name" value="HIS_KIN"/>
    <property type="match status" value="1"/>
</dbReference>
<proteinExistence type="predicted"/>
<name>A0ABQ6H6G9_9GAMM</name>
<dbReference type="InterPro" id="IPR004358">
    <property type="entry name" value="Sig_transdc_His_kin-like_C"/>
</dbReference>
<evidence type="ECO:0000313" key="6">
    <source>
        <dbReference type="EMBL" id="GLX82412.1"/>
    </source>
</evidence>
<evidence type="ECO:0000259" key="5">
    <source>
        <dbReference type="PROSITE" id="PS50109"/>
    </source>
</evidence>
<dbReference type="InterPro" id="IPR036097">
    <property type="entry name" value="HisK_dim/P_sf"/>
</dbReference>
<keyword evidence="4" id="KW-0812">Transmembrane</keyword>
<dbReference type="InterPro" id="IPR005467">
    <property type="entry name" value="His_kinase_dom"/>
</dbReference>
<keyword evidence="4" id="KW-0472">Membrane</keyword>
<feature type="transmembrane region" description="Helical" evidence="4">
    <location>
        <begin position="15"/>
        <end position="35"/>
    </location>
</feature>
<feature type="transmembrane region" description="Helical" evidence="4">
    <location>
        <begin position="164"/>
        <end position="188"/>
    </location>
</feature>
<dbReference type="PANTHER" id="PTHR43065">
    <property type="entry name" value="SENSOR HISTIDINE KINASE"/>
    <property type="match status" value="1"/>
</dbReference>